<reference evidence="6" key="1">
    <citation type="submission" date="2017-10" db="EMBL/GenBank/DDBJ databases">
        <title>Completed PacBio SMRT sequence of Methylosinus trichosporium OB3b reveals presence of a third large plasmid.</title>
        <authorList>
            <person name="Charles T.C."/>
            <person name="Lynch M.D.J."/>
            <person name="Heil J.R."/>
            <person name="Cheng J."/>
        </authorList>
    </citation>
    <scope>NUCLEOTIDE SEQUENCE [LARGE SCALE GENOMIC DNA]</scope>
    <source>
        <strain evidence="6">OB3b</strain>
    </source>
</reference>
<dbReference type="STRING" id="595536.GCA_000178815_04224"/>
<keyword evidence="5" id="KW-0762">Sugar transport</keyword>
<proteinExistence type="predicted"/>
<feature type="domain" description="Soluble ligand binding" evidence="4">
    <location>
        <begin position="115"/>
        <end position="167"/>
    </location>
</feature>
<dbReference type="RefSeq" id="WP_003612853.1">
    <property type="nucleotide sequence ID" value="NZ_ADVE02000001.1"/>
</dbReference>
<dbReference type="KEGG" id="mtw:CQW49_04680"/>
<accession>A0A2D2CX02</accession>
<dbReference type="PANTHER" id="PTHR33619">
    <property type="entry name" value="POLYSACCHARIDE EXPORT PROTEIN GFCE-RELATED"/>
    <property type="match status" value="1"/>
</dbReference>
<dbReference type="Pfam" id="PF02563">
    <property type="entry name" value="Poly_export"/>
    <property type="match status" value="1"/>
</dbReference>
<feature type="chain" id="PRO_5013871106" evidence="2">
    <location>
        <begin position="19"/>
        <end position="188"/>
    </location>
</feature>
<organism evidence="5 6">
    <name type="scientific">Methylosinus trichosporium (strain ATCC 35070 / NCIMB 11131 / UNIQEM 75 / OB3b)</name>
    <dbReference type="NCBI Taxonomy" id="595536"/>
    <lineage>
        <taxon>Bacteria</taxon>
        <taxon>Pseudomonadati</taxon>
        <taxon>Pseudomonadota</taxon>
        <taxon>Alphaproteobacteria</taxon>
        <taxon>Hyphomicrobiales</taxon>
        <taxon>Methylocystaceae</taxon>
        <taxon>Methylosinus</taxon>
    </lineage>
</organism>
<dbReference type="EMBL" id="CP023737">
    <property type="protein sequence ID" value="ATQ67265.1"/>
    <property type="molecule type" value="Genomic_DNA"/>
</dbReference>
<dbReference type="Pfam" id="PF10531">
    <property type="entry name" value="SLBB"/>
    <property type="match status" value="1"/>
</dbReference>
<name>A0A2D2CX02_METT3</name>
<sequence length="188" mass="20229">MPRYGFLLLWLIMSATMAGCALPGATVPELLATTPDEPYLLGAGDRLRIIVFGQDALSNSYTVDGSGHISMPLIGLVPALGRTTQDLQHEIAAKLRNGFVRDPHVSVEVEAYRPFYVLGEVINAGQYPYVEGLTAQKAIAIAGGFSPRGYQDAVDLTRDMGGVSVTGRVPLLQAVRPGDTLTVRERIF</sequence>
<dbReference type="GO" id="GO:0015159">
    <property type="term" value="F:polysaccharide transmembrane transporter activity"/>
    <property type="evidence" value="ECO:0007669"/>
    <property type="project" value="InterPro"/>
</dbReference>
<dbReference type="AlphaFoldDB" id="A0A2D2CX02"/>
<feature type="signal peptide" evidence="2">
    <location>
        <begin position="1"/>
        <end position="18"/>
    </location>
</feature>
<dbReference type="InterPro" id="IPR019554">
    <property type="entry name" value="Soluble_ligand-bd"/>
</dbReference>
<dbReference type="InterPro" id="IPR049712">
    <property type="entry name" value="Poly_export"/>
</dbReference>
<keyword evidence="6" id="KW-1185">Reference proteome</keyword>
<evidence type="ECO:0000256" key="2">
    <source>
        <dbReference type="SAM" id="SignalP"/>
    </source>
</evidence>
<dbReference type="Proteomes" id="UP000230709">
    <property type="component" value="Chromosome"/>
</dbReference>
<evidence type="ECO:0000313" key="6">
    <source>
        <dbReference type="Proteomes" id="UP000230709"/>
    </source>
</evidence>
<keyword evidence="1 2" id="KW-0732">Signal</keyword>
<dbReference type="PANTHER" id="PTHR33619:SF3">
    <property type="entry name" value="POLYSACCHARIDE EXPORT PROTEIN GFCE-RELATED"/>
    <property type="match status" value="1"/>
</dbReference>
<dbReference type="Gene3D" id="3.30.1950.10">
    <property type="entry name" value="wza like domain"/>
    <property type="match status" value="1"/>
</dbReference>
<evidence type="ECO:0000313" key="5">
    <source>
        <dbReference type="EMBL" id="ATQ67265.1"/>
    </source>
</evidence>
<evidence type="ECO:0000256" key="1">
    <source>
        <dbReference type="ARBA" id="ARBA00022729"/>
    </source>
</evidence>
<keyword evidence="5" id="KW-0813">Transport</keyword>
<protein>
    <submittedName>
        <fullName evidence="5">Sugar transporter</fullName>
    </submittedName>
</protein>
<dbReference type="PROSITE" id="PS51257">
    <property type="entry name" value="PROKAR_LIPOPROTEIN"/>
    <property type="match status" value="1"/>
</dbReference>
<dbReference type="InterPro" id="IPR003715">
    <property type="entry name" value="Poly_export_N"/>
</dbReference>
<evidence type="ECO:0000259" key="4">
    <source>
        <dbReference type="Pfam" id="PF10531"/>
    </source>
</evidence>
<gene>
    <name evidence="5" type="ORF">CQW49_04680</name>
</gene>
<feature type="domain" description="Polysaccharide export protein N-terminal" evidence="3">
    <location>
        <begin position="35"/>
        <end position="109"/>
    </location>
</feature>
<evidence type="ECO:0000259" key="3">
    <source>
        <dbReference type="Pfam" id="PF02563"/>
    </source>
</evidence>